<dbReference type="GeneID" id="94552300"/>
<dbReference type="AlphaFoldDB" id="A0A6G7WG12"/>
<dbReference type="SUPFAM" id="SSF51445">
    <property type="entry name" value="(Trans)glycosidases"/>
    <property type="match status" value="1"/>
</dbReference>
<dbReference type="EMBL" id="CP049889">
    <property type="protein sequence ID" value="QIK51172.1"/>
    <property type="molecule type" value="Genomic_DNA"/>
</dbReference>
<dbReference type="CDD" id="cd11313">
    <property type="entry name" value="AmyAc_arch_bac_AmyA"/>
    <property type="match status" value="1"/>
</dbReference>
<keyword evidence="3" id="KW-1185">Reference proteome</keyword>
<dbReference type="InterPro" id="IPR013780">
    <property type="entry name" value="Glyco_hydro_b"/>
</dbReference>
<dbReference type="KEGG" id="jpo:G7058_03350"/>
<dbReference type="Gene3D" id="3.20.20.80">
    <property type="entry name" value="Glycosidases"/>
    <property type="match status" value="1"/>
</dbReference>
<dbReference type="InterPro" id="IPR006047">
    <property type="entry name" value="GH13_cat_dom"/>
</dbReference>
<dbReference type="PANTHER" id="PTHR47786">
    <property type="entry name" value="ALPHA-1,4-GLUCAN:MALTOSE-1-PHOSPHATE MALTOSYLTRANSFERASE"/>
    <property type="match status" value="1"/>
</dbReference>
<dbReference type="Pfam" id="PF00128">
    <property type="entry name" value="Alpha-amylase"/>
    <property type="match status" value="2"/>
</dbReference>
<reference evidence="2 3" key="1">
    <citation type="journal article" date="2017" name="Int. J. Syst. Evol. Microbiol.">
        <title>Jeotgalibaca porci sp. nov. and Jeotgalibaca arthritidis sp. nov., isolated from pigs, and emended description of the genus Jeotgalibaca.</title>
        <authorList>
            <person name="Zamora L."/>
            <person name="Perez-Sancho M."/>
            <person name="Dominguez L."/>
            <person name="Fernandez-Garayzabal J.F."/>
            <person name="Vela A.I."/>
        </authorList>
    </citation>
    <scope>NUCLEOTIDE SEQUENCE [LARGE SCALE GENOMIC DNA]</scope>
    <source>
        <strain evidence="2 3">CCUG 69148</strain>
    </source>
</reference>
<evidence type="ECO:0000259" key="1">
    <source>
        <dbReference type="SMART" id="SM00642"/>
    </source>
</evidence>
<evidence type="ECO:0000313" key="3">
    <source>
        <dbReference type="Proteomes" id="UP000501830"/>
    </source>
</evidence>
<dbReference type="SMART" id="SM00642">
    <property type="entry name" value="Aamy"/>
    <property type="match status" value="1"/>
</dbReference>
<organism evidence="2 3">
    <name type="scientific">Jeotgalibaca porci</name>
    <dbReference type="NCBI Taxonomy" id="1868793"/>
    <lineage>
        <taxon>Bacteria</taxon>
        <taxon>Bacillati</taxon>
        <taxon>Bacillota</taxon>
        <taxon>Bacilli</taxon>
        <taxon>Lactobacillales</taxon>
        <taxon>Carnobacteriaceae</taxon>
        <taxon>Jeotgalibaca</taxon>
    </lineage>
</organism>
<dbReference type="GO" id="GO:0005975">
    <property type="term" value="P:carbohydrate metabolic process"/>
    <property type="evidence" value="ECO:0007669"/>
    <property type="project" value="InterPro"/>
</dbReference>
<dbReference type="PANTHER" id="PTHR47786:SF2">
    <property type="entry name" value="GLYCOSYL HYDROLASE FAMILY 13 CATALYTIC DOMAIN-CONTAINING PROTEIN"/>
    <property type="match status" value="1"/>
</dbReference>
<feature type="domain" description="Glycosyl hydrolase family 13 catalytic" evidence="1">
    <location>
        <begin position="16"/>
        <end position="347"/>
    </location>
</feature>
<protein>
    <submittedName>
        <fullName evidence="2">Alpha-amylase</fullName>
    </submittedName>
</protein>
<dbReference type="Pfam" id="PF18612">
    <property type="entry name" value="Bac_A_amyl_C"/>
    <property type="match status" value="1"/>
</dbReference>
<dbReference type="Proteomes" id="UP000501830">
    <property type="component" value="Chromosome"/>
</dbReference>
<proteinExistence type="predicted"/>
<name>A0A6G7WG12_9LACT</name>
<dbReference type="InterPro" id="IPR017853">
    <property type="entry name" value="GH"/>
</dbReference>
<dbReference type="InterPro" id="IPR041331">
    <property type="entry name" value="Bac_A_amyl_C"/>
</dbReference>
<evidence type="ECO:0000313" key="2">
    <source>
        <dbReference type="EMBL" id="QIK51172.1"/>
    </source>
</evidence>
<sequence>MAYDTNTELRNQMMYSIYVRNHTKEGTFKAIIPDLPRIKALGTDIIWLMPIHPIGELMRKGEAGSPYAIKDYRGINPAYGTLEDFKMLVDAIHANDMKCIIDVVYNHTSPDSVLVEEHPEWFYRRPNGKMGNKVGEWYDIVDLDYSHQDLWDYQIETLKMWSEIVDGYRCDVASLVPQEFWLRARKEVAEVNPDTLWLAESVHPHFLREHRDRGNVGLSDNEVFEAFDITYDYDVEDFYTAYLNKEISLKTYLKILMFQDGIYAKNYVKLRFLENHDHPRFRSRVADPRAVRNWTAFLFFQKGTTLVFGGQEKGIAHLPDLFNVDPIAWDEADMELTMLMQRLRHLKVDAAVREGAYHLEAEEGVDVVNGSYVYEGRTVHGLFSLDGKRHDVSVEVPDGEYRNLIDTETIVVKDGLIASKGEPMIFTHFHEKQPVF</sequence>
<dbReference type="Gene3D" id="2.60.40.1180">
    <property type="entry name" value="Golgi alpha-mannosidase II"/>
    <property type="match status" value="1"/>
</dbReference>
<gene>
    <name evidence="2" type="ORF">G7058_03350</name>
</gene>
<dbReference type="RefSeq" id="WP_166062222.1">
    <property type="nucleotide sequence ID" value="NZ_CP049889.1"/>
</dbReference>
<accession>A0A6G7WG12</accession>